<gene>
    <name evidence="3" type="ORF">SORBI_3010G225500</name>
</gene>
<evidence type="ECO:0000313" key="4">
    <source>
        <dbReference type="Proteomes" id="UP000000768"/>
    </source>
</evidence>
<keyword evidence="2" id="KW-0472">Membrane</keyword>
<dbReference type="Proteomes" id="UP000000768">
    <property type="component" value="Chromosome 10"/>
</dbReference>
<reference evidence="3 4" key="1">
    <citation type="journal article" date="2009" name="Nature">
        <title>The Sorghum bicolor genome and the diversification of grasses.</title>
        <authorList>
            <person name="Paterson A.H."/>
            <person name="Bowers J.E."/>
            <person name="Bruggmann R."/>
            <person name="Dubchak I."/>
            <person name="Grimwood J."/>
            <person name="Gundlach H."/>
            <person name="Haberer G."/>
            <person name="Hellsten U."/>
            <person name="Mitros T."/>
            <person name="Poliakov A."/>
            <person name="Schmutz J."/>
            <person name="Spannagl M."/>
            <person name="Tang H."/>
            <person name="Wang X."/>
            <person name="Wicker T."/>
            <person name="Bharti A.K."/>
            <person name="Chapman J."/>
            <person name="Feltus F.A."/>
            <person name="Gowik U."/>
            <person name="Grigoriev I.V."/>
            <person name="Lyons E."/>
            <person name="Maher C.A."/>
            <person name="Martis M."/>
            <person name="Narechania A."/>
            <person name="Otillar R.P."/>
            <person name="Penning B.W."/>
            <person name="Salamov A.A."/>
            <person name="Wang Y."/>
            <person name="Zhang L."/>
            <person name="Carpita N.C."/>
            <person name="Freeling M."/>
            <person name="Gingle A.R."/>
            <person name="Hash C.T."/>
            <person name="Keller B."/>
            <person name="Klein P."/>
            <person name="Kresovich S."/>
            <person name="McCann M.C."/>
            <person name="Ming R."/>
            <person name="Peterson D.G."/>
            <person name="Mehboob-ur-Rahman"/>
            <person name="Ware D."/>
            <person name="Westhoff P."/>
            <person name="Mayer K.F."/>
            <person name="Messing J."/>
            <person name="Rokhsar D.S."/>
        </authorList>
    </citation>
    <scope>NUCLEOTIDE SEQUENCE [LARGE SCALE GENOMIC DNA]</scope>
    <source>
        <strain evidence="4">cv. BTx623</strain>
    </source>
</reference>
<feature type="compositionally biased region" description="Basic and acidic residues" evidence="1">
    <location>
        <begin position="14"/>
        <end position="23"/>
    </location>
</feature>
<evidence type="ECO:0000256" key="2">
    <source>
        <dbReference type="SAM" id="Phobius"/>
    </source>
</evidence>
<protein>
    <submittedName>
        <fullName evidence="3">Uncharacterized protein</fullName>
    </submittedName>
</protein>
<keyword evidence="4" id="KW-1185">Reference proteome</keyword>
<dbReference type="AlphaFoldDB" id="A0A194YKU7"/>
<accession>A0A194YKU7</accession>
<proteinExistence type="predicted"/>
<dbReference type="EMBL" id="CM000769">
    <property type="protein sequence ID" value="KXG20600.1"/>
    <property type="molecule type" value="Genomic_DNA"/>
</dbReference>
<feature type="transmembrane region" description="Helical" evidence="2">
    <location>
        <begin position="86"/>
        <end position="108"/>
    </location>
</feature>
<dbReference type="Gramene" id="KXG20600">
    <property type="protein sequence ID" value="KXG20600"/>
    <property type="gene ID" value="SORBI_3010G225500"/>
</dbReference>
<sequence>MEGANDDGATPRPAADRGKEEKAPAPPPPPPPPILGELNGGHRRGQRRPLRRRVRVSLRALAILTMAAAACLVVAEALLAVPPPSAAPWIFTAFVLWIIGKGLLFLSFMN</sequence>
<dbReference type="InParanoid" id="A0A194YKU7"/>
<evidence type="ECO:0000313" key="3">
    <source>
        <dbReference type="EMBL" id="KXG20600.1"/>
    </source>
</evidence>
<keyword evidence="2" id="KW-1133">Transmembrane helix</keyword>
<evidence type="ECO:0000256" key="1">
    <source>
        <dbReference type="SAM" id="MobiDB-lite"/>
    </source>
</evidence>
<feature type="compositionally biased region" description="Pro residues" evidence="1">
    <location>
        <begin position="24"/>
        <end position="34"/>
    </location>
</feature>
<feature type="compositionally biased region" description="Basic residues" evidence="1">
    <location>
        <begin position="41"/>
        <end position="50"/>
    </location>
</feature>
<feature type="region of interest" description="Disordered" evidence="1">
    <location>
        <begin position="1"/>
        <end position="50"/>
    </location>
</feature>
<feature type="transmembrane region" description="Helical" evidence="2">
    <location>
        <begin position="56"/>
        <end position="80"/>
    </location>
</feature>
<organism evidence="3 4">
    <name type="scientific">Sorghum bicolor</name>
    <name type="common">Sorghum</name>
    <name type="synonym">Sorghum vulgare</name>
    <dbReference type="NCBI Taxonomy" id="4558"/>
    <lineage>
        <taxon>Eukaryota</taxon>
        <taxon>Viridiplantae</taxon>
        <taxon>Streptophyta</taxon>
        <taxon>Embryophyta</taxon>
        <taxon>Tracheophyta</taxon>
        <taxon>Spermatophyta</taxon>
        <taxon>Magnoliopsida</taxon>
        <taxon>Liliopsida</taxon>
        <taxon>Poales</taxon>
        <taxon>Poaceae</taxon>
        <taxon>PACMAD clade</taxon>
        <taxon>Panicoideae</taxon>
        <taxon>Andropogonodae</taxon>
        <taxon>Andropogoneae</taxon>
        <taxon>Sorghinae</taxon>
        <taxon>Sorghum</taxon>
    </lineage>
</organism>
<reference evidence="4" key="2">
    <citation type="journal article" date="2018" name="Plant J.">
        <title>The Sorghum bicolor reference genome: improved assembly, gene annotations, a transcriptome atlas, and signatures of genome organization.</title>
        <authorList>
            <person name="McCormick R.F."/>
            <person name="Truong S.K."/>
            <person name="Sreedasyam A."/>
            <person name="Jenkins J."/>
            <person name="Shu S."/>
            <person name="Sims D."/>
            <person name="Kennedy M."/>
            <person name="Amirebrahimi M."/>
            <person name="Weers B.D."/>
            <person name="McKinley B."/>
            <person name="Mattison A."/>
            <person name="Morishige D.T."/>
            <person name="Grimwood J."/>
            <person name="Schmutz J."/>
            <person name="Mullet J.E."/>
        </authorList>
    </citation>
    <scope>NUCLEOTIDE SEQUENCE [LARGE SCALE GENOMIC DNA]</scope>
    <source>
        <strain evidence="4">cv. BTx623</strain>
    </source>
</reference>
<dbReference type="FunCoup" id="A0A194YKU7">
    <property type="interactions" value="348"/>
</dbReference>
<name>A0A194YKU7_SORBI</name>
<keyword evidence="2" id="KW-0812">Transmembrane</keyword>